<name>G7YS20_CLOSI</name>
<sequence length="579" mass="63507">MLELPLLPQNHQESQFYLPDVGLSETNHLGVSNGYSQCASLYDSTSQRPTNLARRNNEYHPPASERPIFVSTPQHDPSSCSVTEALTVTPSPMSCDPKHDTDYFSRKAKRISRLYTDSHSFDQFDGIDVDISLLDYLVRHGAISEGTSQQILLAKPADRKAMLLASLGVPVFGDHLTSGALHPSNSVSTTGFALLINALRHTGHHSLASQLDIGRRITPSPALVACEIESHGERSLSEHRRRGQLSLWIQLEAIKVDPAIYQDLIAKSDSKKSEHVNKNNNNISATSKSSNSVVPSPVHRFTPVHLADRSKKSTCLPSSVWIDHDTVTSPVLSERPSVSSSSATSAIKPRRQVGCFPNLSCMFRLKRRKQKCRSSPLHLTVSQPVKNGAATKTAPATNSSDRKPSFGSLRPVDDIPVALSNTDALAVAKLTLLDTKSGEFYRLLLDPDSTSHESLVKYFEQSCGVLVLDCCLSPFRPTKDPKSDGTSPSVLHLFIVATQTERVKRLWTASDNNECPQPNSPKTPRNDPVSGSRLENELTEALSGAGVLELLQLQDLRLSVRLDPHEVELAIDELSDFVE</sequence>
<feature type="compositionally biased region" description="Low complexity" evidence="1">
    <location>
        <begin position="278"/>
        <end position="297"/>
    </location>
</feature>
<keyword evidence="3" id="KW-1185">Reference proteome</keyword>
<reference evidence="2" key="1">
    <citation type="journal article" date="2011" name="Genome Biol.">
        <title>The draft genome of the carcinogenic human liver fluke Clonorchis sinensis.</title>
        <authorList>
            <person name="Wang X."/>
            <person name="Chen W."/>
            <person name="Huang Y."/>
            <person name="Sun J."/>
            <person name="Men J."/>
            <person name="Liu H."/>
            <person name="Luo F."/>
            <person name="Guo L."/>
            <person name="Lv X."/>
            <person name="Deng C."/>
            <person name="Zhou C."/>
            <person name="Fan Y."/>
            <person name="Li X."/>
            <person name="Huang L."/>
            <person name="Hu Y."/>
            <person name="Liang C."/>
            <person name="Hu X."/>
            <person name="Xu J."/>
            <person name="Yu X."/>
        </authorList>
    </citation>
    <scope>NUCLEOTIDE SEQUENCE [LARGE SCALE GENOMIC DNA]</scope>
    <source>
        <strain evidence="2">Henan</strain>
    </source>
</reference>
<evidence type="ECO:0000256" key="1">
    <source>
        <dbReference type="SAM" id="MobiDB-lite"/>
    </source>
</evidence>
<feature type="region of interest" description="Disordered" evidence="1">
    <location>
        <begin position="383"/>
        <end position="407"/>
    </location>
</feature>
<accession>G7YS20</accession>
<dbReference type="EMBL" id="DF144076">
    <property type="protein sequence ID" value="GAA55750.1"/>
    <property type="molecule type" value="Genomic_DNA"/>
</dbReference>
<reference key="2">
    <citation type="submission" date="2011-10" db="EMBL/GenBank/DDBJ databases">
        <title>The genome and transcriptome sequence of Clonorchis sinensis provide insights into the carcinogenic liver fluke.</title>
        <authorList>
            <person name="Wang X."/>
            <person name="Huang Y."/>
            <person name="Chen W."/>
            <person name="Liu H."/>
            <person name="Guo L."/>
            <person name="Chen Y."/>
            <person name="Luo F."/>
            <person name="Zhou W."/>
            <person name="Sun J."/>
            <person name="Mao Q."/>
            <person name="Liang P."/>
            <person name="Zhou C."/>
            <person name="Tian Y."/>
            <person name="Men J."/>
            <person name="Lv X."/>
            <person name="Huang L."/>
            <person name="Zhou J."/>
            <person name="Hu Y."/>
            <person name="Li R."/>
            <person name="Zhang F."/>
            <person name="Lei H."/>
            <person name="Li X."/>
            <person name="Hu X."/>
            <person name="Liang C."/>
            <person name="Xu J."/>
            <person name="Wu Z."/>
            <person name="Yu X."/>
        </authorList>
    </citation>
    <scope>NUCLEOTIDE SEQUENCE</scope>
    <source>
        <strain>Henan</strain>
    </source>
</reference>
<organism evidence="2 3">
    <name type="scientific">Clonorchis sinensis</name>
    <name type="common">Chinese liver fluke</name>
    <dbReference type="NCBI Taxonomy" id="79923"/>
    <lineage>
        <taxon>Eukaryota</taxon>
        <taxon>Metazoa</taxon>
        <taxon>Spiralia</taxon>
        <taxon>Lophotrochozoa</taxon>
        <taxon>Platyhelminthes</taxon>
        <taxon>Trematoda</taxon>
        <taxon>Digenea</taxon>
        <taxon>Opisthorchiida</taxon>
        <taxon>Opisthorchiata</taxon>
        <taxon>Opisthorchiidae</taxon>
        <taxon>Clonorchis</taxon>
    </lineage>
</organism>
<evidence type="ECO:0000313" key="2">
    <source>
        <dbReference type="EMBL" id="GAA55750.1"/>
    </source>
</evidence>
<dbReference type="Proteomes" id="UP000008909">
    <property type="component" value="Unassembled WGS sequence"/>
</dbReference>
<feature type="region of interest" description="Disordered" evidence="1">
    <location>
        <begin position="270"/>
        <end position="297"/>
    </location>
</feature>
<protein>
    <submittedName>
        <fullName evidence="2">Uncharacterized protein</fullName>
    </submittedName>
</protein>
<evidence type="ECO:0000313" key="3">
    <source>
        <dbReference type="Proteomes" id="UP000008909"/>
    </source>
</evidence>
<proteinExistence type="predicted"/>
<feature type="region of interest" description="Disordered" evidence="1">
    <location>
        <begin position="509"/>
        <end position="533"/>
    </location>
</feature>
<dbReference type="AlphaFoldDB" id="G7YS20"/>
<gene>
    <name evidence="2" type="ORF">CLF_108928</name>
</gene>
<feature type="compositionally biased region" description="Polar residues" evidence="1">
    <location>
        <begin position="509"/>
        <end position="523"/>
    </location>
</feature>